<dbReference type="RefSeq" id="YP_009838404.1">
    <property type="nucleotide sequence ID" value="NC_048709.1"/>
</dbReference>
<protein>
    <submittedName>
        <fullName evidence="1">Uncharacterized protein</fullName>
    </submittedName>
</protein>
<evidence type="ECO:0000313" key="2">
    <source>
        <dbReference type="Proteomes" id="UP000260311"/>
    </source>
</evidence>
<keyword evidence="2" id="KW-1185">Reference proteome</keyword>
<name>A0A384ZSE3_9CAUD</name>
<sequence>MLFGQFPLMDEAGKRTDSREINVNHHINRLYAEWCLMRIIPEEVDEDTGVVVVERRLDRIDPSFIPVGRA</sequence>
<reference evidence="1 2" key="1">
    <citation type="submission" date="2018-05" db="EMBL/GenBank/DDBJ databases">
        <title>The genome of Vibrio coralliilyticus phage YC.</title>
        <authorList>
            <person name="Benler S."/>
        </authorList>
    </citation>
    <scope>NUCLEOTIDE SEQUENCE [LARGE SCALE GENOMIC DNA]</scope>
</reference>
<evidence type="ECO:0000313" key="1">
    <source>
        <dbReference type="EMBL" id="AXC34558.1"/>
    </source>
</evidence>
<accession>A0A384ZSE3</accession>
<organism evidence="1 2">
    <name type="scientific">Vibrio phage YC</name>
    <dbReference type="NCBI Taxonomy" id="2267403"/>
    <lineage>
        <taxon>Viruses</taxon>
        <taxon>Duplodnaviria</taxon>
        <taxon>Heunggongvirae</taxon>
        <taxon>Uroviricota</taxon>
        <taxon>Caudoviricetes</taxon>
        <taxon>Pantevenvirales</taxon>
        <taxon>Ackermannviridae</taxon>
        <taxon>Campanilevirus</taxon>
        <taxon>Campanilevirus YC</taxon>
    </lineage>
</organism>
<dbReference type="EMBL" id="MH375644">
    <property type="protein sequence ID" value="AXC34558.1"/>
    <property type="molecule type" value="Genomic_DNA"/>
</dbReference>
<dbReference type="KEGG" id="vg:55608636"/>
<dbReference type="Proteomes" id="UP000260311">
    <property type="component" value="Segment"/>
</dbReference>
<proteinExistence type="predicted"/>
<dbReference type="GeneID" id="55608636"/>